<sequence>MNKAVDKSASQAYVLVTSVGEDRPGLVEELAEWFLNHGGNIVESRMAQLGGDFAGLILVAGPPSLLSDLEATRDAFEARTGQCVYLKPTREAPAAVAPAMLRYVLKATSLDHPGIVYSISKTLCRKRANIVSLVTHTGHAPFSGAPIFHVEMVVDVPAEVNIPALRAELGELGLRENIDIELAAGGS</sequence>
<gene>
    <name evidence="1" type="ORF">BRCON_2736</name>
</gene>
<dbReference type="GO" id="GO:0006355">
    <property type="term" value="P:regulation of DNA-templated transcription"/>
    <property type="evidence" value="ECO:0007669"/>
    <property type="project" value="InterPro"/>
</dbReference>
<accession>A0A2Z4Y9I0</accession>
<dbReference type="KEGG" id="schv:BRCON_2736"/>
<reference evidence="1 2" key="1">
    <citation type="submission" date="2018-05" db="EMBL/GenBank/DDBJ databases">
        <title>A metagenomic window into the 2 km-deep terrestrial subsurface aquifer revealed taxonomically and functionally diverse microbial community comprising novel uncultured bacterial lineages.</title>
        <authorList>
            <person name="Kadnikov V.V."/>
            <person name="Mardanov A.V."/>
            <person name="Beletsky A.V."/>
            <person name="Banks D."/>
            <person name="Pimenov N.V."/>
            <person name="Frank Y.A."/>
            <person name="Karnachuk O.V."/>
            <person name="Ravin N.V."/>
        </authorList>
    </citation>
    <scope>NUCLEOTIDE SEQUENCE [LARGE SCALE GENOMIC DNA]</scope>
    <source>
        <strain evidence="1">BY</strain>
    </source>
</reference>
<dbReference type="PIRSF" id="PIRSF028103">
    <property type="entry name" value="GcvR"/>
    <property type="match status" value="1"/>
</dbReference>
<proteinExistence type="predicted"/>
<dbReference type="Gene3D" id="3.30.70.260">
    <property type="match status" value="2"/>
</dbReference>
<dbReference type="Proteomes" id="UP000262583">
    <property type="component" value="Chromosome"/>
</dbReference>
<dbReference type="InterPro" id="IPR016867">
    <property type="entry name" value="GcvR"/>
</dbReference>
<evidence type="ECO:0000313" key="1">
    <source>
        <dbReference type="EMBL" id="AXA37478.1"/>
    </source>
</evidence>
<dbReference type="InterPro" id="IPR045865">
    <property type="entry name" value="ACT-like_dom_sf"/>
</dbReference>
<dbReference type="EMBL" id="CP030759">
    <property type="protein sequence ID" value="AXA37478.1"/>
    <property type="molecule type" value="Genomic_DNA"/>
</dbReference>
<dbReference type="Pfam" id="PF13740">
    <property type="entry name" value="ACT_6"/>
    <property type="match status" value="1"/>
</dbReference>
<protein>
    <submittedName>
        <fullName evidence="1">Glycine cleavage system transcriptional antiactivator GcvR</fullName>
    </submittedName>
</protein>
<dbReference type="PANTHER" id="PTHR34875:SF6">
    <property type="entry name" value="UPF0237 PROTEIN MJ1558"/>
    <property type="match status" value="1"/>
</dbReference>
<dbReference type="SUPFAM" id="SSF55021">
    <property type="entry name" value="ACT-like"/>
    <property type="match status" value="2"/>
</dbReference>
<evidence type="ECO:0000313" key="2">
    <source>
        <dbReference type="Proteomes" id="UP000262583"/>
    </source>
</evidence>
<dbReference type="InterPro" id="IPR050990">
    <property type="entry name" value="UPF0237/GcvR_regulator"/>
</dbReference>
<dbReference type="PANTHER" id="PTHR34875">
    <property type="entry name" value="UPF0237 PROTEIN MJ1558"/>
    <property type="match status" value="1"/>
</dbReference>
<dbReference type="AlphaFoldDB" id="A0A2Z4Y9I0"/>
<name>A0A2Z4Y9I0_SUMC1</name>
<organism evidence="1 2">
    <name type="scientific">Sumerlaea chitinivorans</name>
    <dbReference type="NCBI Taxonomy" id="2250252"/>
    <lineage>
        <taxon>Bacteria</taxon>
        <taxon>Candidatus Sumerlaeota</taxon>
        <taxon>Candidatus Sumerlaeia</taxon>
        <taxon>Candidatus Sumerlaeales</taxon>
        <taxon>Candidatus Sumerlaeaceae</taxon>
        <taxon>Candidatus Sumerlaea</taxon>
    </lineage>
</organism>